<dbReference type="Proteomes" id="UP000756427">
    <property type="component" value="Unassembled WGS sequence"/>
</dbReference>
<dbReference type="AlphaFoldDB" id="A0A930L6E0"/>
<dbReference type="EMBL" id="JABZXR010000045">
    <property type="protein sequence ID" value="MBF1664466.1"/>
    <property type="molecule type" value="Genomic_DNA"/>
</dbReference>
<accession>A0A930L6E0</accession>
<protein>
    <submittedName>
        <fullName evidence="1">Uncharacterized protein</fullName>
    </submittedName>
</protein>
<evidence type="ECO:0000313" key="2">
    <source>
        <dbReference type="Proteomes" id="UP000756427"/>
    </source>
</evidence>
<name>A0A930L6E0_9MICC</name>
<comment type="caution">
    <text evidence="1">The sequence shown here is derived from an EMBL/GenBank/DDBJ whole genome shotgun (WGS) entry which is preliminary data.</text>
</comment>
<organism evidence="1 2">
    <name type="scientific">Rothia mucilaginosa</name>
    <dbReference type="NCBI Taxonomy" id="43675"/>
    <lineage>
        <taxon>Bacteria</taxon>
        <taxon>Bacillati</taxon>
        <taxon>Actinomycetota</taxon>
        <taxon>Actinomycetes</taxon>
        <taxon>Micrococcales</taxon>
        <taxon>Micrococcaceae</taxon>
        <taxon>Rothia</taxon>
    </lineage>
</organism>
<proteinExistence type="predicted"/>
<sequence length="332" mass="36830">MDTQEITLDQSSDAGLYTKLLRGRYVTSINNDSITLDNGLILTIKGNEGCMACLNGWYHLERIYKQGSSRARIMSAHVEYSEDDNYTEGAEIYTIFVMVDGNPTQLPLAIVRGDDGPGGYGTGFTLTATIEPVSNIRSRESFLHLFVYSYFVPQGYDKPLRLTGPIAQKFLEAVTAKPDCIPYESGTWQVGQANTYLFWFADTEGGVSLVLRDFSNGFSAYLEKLQAFTEQIHAHDTEIKTYITGYALKGNTATVNGKRVPATDLLLSEVCGFHGDHIGLKGGYIPYHYFFYAAKTYGARILKHREGGCGDVTIYSDFQSVWAVNPQKGTRA</sequence>
<reference evidence="1" key="1">
    <citation type="submission" date="2020-04" db="EMBL/GenBank/DDBJ databases">
        <title>Deep metagenomics examines the oral microbiome during advanced dental caries in children, revealing novel taxa and co-occurrences with host molecules.</title>
        <authorList>
            <person name="Baker J.L."/>
            <person name="Morton J.T."/>
            <person name="Dinis M."/>
            <person name="Alvarez R."/>
            <person name="Tran N.C."/>
            <person name="Knight R."/>
            <person name="Edlund A."/>
        </authorList>
    </citation>
    <scope>NUCLEOTIDE SEQUENCE</scope>
    <source>
        <strain evidence="1">JCVI_44_bin.2</strain>
    </source>
</reference>
<gene>
    <name evidence="1" type="ORF">HXO64_07940</name>
</gene>
<evidence type="ECO:0000313" key="1">
    <source>
        <dbReference type="EMBL" id="MBF1664466.1"/>
    </source>
</evidence>
<dbReference type="RefSeq" id="WP_303976176.1">
    <property type="nucleotide sequence ID" value="NZ_JABZXR010000045.1"/>
</dbReference>